<dbReference type="SMART" id="SM00316">
    <property type="entry name" value="S1"/>
    <property type="match status" value="1"/>
</dbReference>
<dbReference type="PANTHER" id="PTHR10724">
    <property type="entry name" value="30S RIBOSOMAL PROTEIN S1"/>
    <property type="match status" value="1"/>
</dbReference>
<evidence type="ECO:0000313" key="3">
    <source>
        <dbReference type="Proteomes" id="UP000093352"/>
    </source>
</evidence>
<feature type="domain" description="S1 motif" evidence="1">
    <location>
        <begin position="8"/>
        <end position="75"/>
    </location>
</feature>
<dbReference type="FunFam" id="2.40.50.140:FF:000051">
    <property type="entry name" value="RNA-binding transcriptional accessory protein"/>
    <property type="match status" value="1"/>
</dbReference>
<evidence type="ECO:0000313" key="2">
    <source>
        <dbReference type="EMBL" id="RDY20758.1"/>
    </source>
</evidence>
<dbReference type="Pfam" id="PF00575">
    <property type="entry name" value="S1"/>
    <property type="match status" value="1"/>
</dbReference>
<dbReference type="SUPFAM" id="SSF50249">
    <property type="entry name" value="Nucleic acid-binding proteins"/>
    <property type="match status" value="1"/>
</dbReference>
<dbReference type="GO" id="GO:0003735">
    <property type="term" value="F:structural constituent of ribosome"/>
    <property type="evidence" value="ECO:0007669"/>
    <property type="project" value="TreeGrafter"/>
</dbReference>
<accession>A0A371IJT6</accession>
<name>A0A371IJT6_9FIRM</name>
<dbReference type="EMBL" id="MBEW02000021">
    <property type="protein sequence ID" value="RDY20758.1"/>
    <property type="molecule type" value="Genomic_DNA"/>
</dbReference>
<dbReference type="Proteomes" id="UP000093352">
    <property type="component" value="Unassembled WGS sequence"/>
</dbReference>
<keyword evidence="3" id="KW-1185">Reference proteome</keyword>
<dbReference type="PROSITE" id="PS50126">
    <property type="entry name" value="S1"/>
    <property type="match status" value="1"/>
</dbReference>
<evidence type="ECO:0000259" key="1">
    <source>
        <dbReference type="PROSITE" id="PS50126"/>
    </source>
</evidence>
<reference evidence="2 3" key="1">
    <citation type="journal article" date="2016" name="Genome Announc.">
        <title>Draft Genome Sequence of Criibacterium bergeronii gen. nov., sp. nov., Strain CCRI-22567T, Isolated from a Vaginal Sample from a Woman with Bacterial Vaginosis.</title>
        <authorList>
            <person name="Maheux A.F."/>
            <person name="Berube E."/>
            <person name="Boudreau D.K."/>
            <person name="Raymond F."/>
            <person name="Corbeil J."/>
            <person name="Roy P.H."/>
            <person name="Boissinot M."/>
            <person name="Omar R.F."/>
        </authorList>
    </citation>
    <scope>NUCLEOTIDE SEQUENCE [LARGE SCALE GENOMIC DNA]</scope>
    <source>
        <strain evidence="2 3">CCRI-22567</strain>
    </source>
</reference>
<dbReference type="GO" id="GO:0003729">
    <property type="term" value="F:mRNA binding"/>
    <property type="evidence" value="ECO:0007669"/>
    <property type="project" value="UniProtKB-ARBA"/>
</dbReference>
<dbReference type="InterPro" id="IPR003029">
    <property type="entry name" value="S1_domain"/>
</dbReference>
<protein>
    <submittedName>
        <fullName evidence="2">S1 RNA-binding domain-containing protein</fullName>
    </submittedName>
</protein>
<dbReference type="Gene3D" id="2.40.50.140">
    <property type="entry name" value="Nucleic acid-binding proteins"/>
    <property type="match status" value="1"/>
</dbReference>
<proteinExistence type="predicted"/>
<dbReference type="AlphaFoldDB" id="A0A371IJT6"/>
<dbReference type="InterPro" id="IPR050437">
    <property type="entry name" value="Ribos_protein_bS1-like"/>
</dbReference>
<dbReference type="GO" id="GO:0006412">
    <property type="term" value="P:translation"/>
    <property type="evidence" value="ECO:0007669"/>
    <property type="project" value="TreeGrafter"/>
</dbReference>
<gene>
    <name evidence="2" type="ORF">BBG48_008330</name>
</gene>
<sequence>MSNSLEVGSIVDGKVINVKPYGAFVAIGDNQKGLIHISHISGAFVKDINDFIRQGDNIKVKVLSVEEDKIALSLKDCGEVLPRHEEEQQKDQNSQEQGVHVTYKCLANLKDRQPEPGHIKTFDELMKDYNRQANDRQVDINKRLKNR</sequence>
<dbReference type="RefSeq" id="WP_068914042.1">
    <property type="nucleotide sequence ID" value="NZ_MBEW02000021.1"/>
</dbReference>
<dbReference type="GO" id="GO:0005737">
    <property type="term" value="C:cytoplasm"/>
    <property type="evidence" value="ECO:0007669"/>
    <property type="project" value="UniProtKB-ARBA"/>
</dbReference>
<comment type="caution">
    <text evidence="2">The sequence shown here is derived from an EMBL/GenBank/DDBJ whole genome shotgun (WGS) entry which is preliminary data.</text>
</comment>
<dbReference type="InterPro" id="IPR012340">
    <property type="entry name" value="NA-bd_OB-fold"/>
</dbReference>
<dbReference type="STRING" id="1871336.BBG48_05415"/>
<organism evidence="2 3">
    <name type="scientific">Criibacterium bergeronii</name>
    <dbReference type="NCBI Taxonomy" id="1871336"/>
    <lineage>
        <taxon>Bacteria</taxon>
        <taxon>Bacillati</taxon>
        <taxon>Bacillota</taxon>
        <taxon>Clostridia</taxon>
        <taxon>Peptostreptococcales</taxon>
        <taxon>Filifactoraceae</taxon>
        <taxon>Criibacterium</taxon>
    </lineage>
</organism>